<evidence type="ECO:0000313" key="2">
    <source>
        <dbReference type="Proteomes" id="UP001590951"/>
    </source>
</evidence>
<sequence length="108" mass="11997">MIYIPSIPPFSRSEKIADYEALCKPERWSEERIKSADRMEVALVVGSVPLEADVTGKREGRKNIVVLYFQGNGSPLPPRLPGLSQVIKSLHAHSLLEHTPKYTIAALS</sequence>
<proteinExistence type="predicted"/>
<protein>
    <submittedName>
        <fullName evidence="1">Uncharacterized protein</fullName>
    </submittedName>
</protein>
<organism evidence="1 2">
    <name type="scientific">Lepraria finkii</name>
    <dbReference type="NCBI Taxonomy" id="1340010"/>
    <lineage>
        <taxon>Eukaryota</taxon>
        <taxon>Fungi</taxon>
        <taxon>Dikarya</taxon>
        <taxon>Ascomycota</taxon>
        <taxon>Pezizomycotina</taxon>
        <taxon>Lecanoromycetes</taxon>
        <taxon>OSLEUM clade</taxon>
        <taxon>Lecanoromycetidae</taxon>
        <taxon>Lecanorales</taxon>
        <taxon>Lecanorineae</taxon>
        <taxon>Stereocaulaceae</taxon>
        <taxon>Lepraria</taxon>
    </lineage>
</organism>
<keyword evidence="2" id="KW-1185">Reference proteome</keyword>
<dbReference type="Proteomes" id="UP001590951">
    <property type="component" value="Unassembled WGS sequence"/>
</dbReference>
<gene>
    <name evidence="1" type="ORF">ABVK25_003050</name>
</gene>
<dbReference type="EMBL" id="JBHFEH010000007">
    <property type="protein sequence ID" value="KAL2056656.1"/>
    <property type="molecule type" value="Genomic_DNA"/>
</dbReference>
<evidence type="ECO:0000313" key="1">
    <source>
        <dbReference type="EMBL" id="KAL2056656.1"/>
    </source>
</evidence>
<reference evidence="1 2" key="1">
    <citation type="submission" date="2024-09" db="EMBL/GenBank/DDBJ databases">
        <title>Rethinking Asexuality: The Enigmatic Case of Functional Sexual Genes in Lepraria (Stereocaulaceae).</title>
        <authorList>
            <person name="Doellman M."/>
            <person name="Sun Y."/>
            <person name="Barcenas-Pena A."/>
            <person name="Lumbsch H.T."/>
            <person name="Grewe F."/>
        </authorList>
    </citation>
    <scope>NUCLEOTIDE SEQUENCE [LARGE SCALE GENOMIC DNA]</scope>
    <source>
        <strain evidence="1 2">Grewe 0041</strain>
    </source>
</reference>
<name>A0ABR4BIK1_9LECA</name>
<comment type="caution">
    <text evidence="1">The sequence shown here is derived from an EMBL/GenBank/DDBJ whole genome shotgun (WGS) entry which is preliminary data.</text>
</comment>
<accession>A0ABR4BIK1</accession>